<dbReference type="PANTHER" id="PTHR11409">
    <property type="entry name" value="ADENOSINE DEAMINASE"/>
    <property type="match status" value="1"/>
</dbReference>
<dbReference type="PANTHER" id="PTHR11409:SF43">
    <property type="entry name" value="ADENOSINE DEAMINASE"/>
    <property type="match status" value="1"/>
</dbReference>
<dbReference type="SUPFAM" id="SSF51556">
    <property type="entry name" value="Metallo-dependent hydrolases"/>
    <property type="match status" value="1"/>
</dbReference>
<accession>E8N1I6</accession>
<evidence type="ECO:0000313" key="8">
    <source>
        <dbReference type="EMBL" id="BAJ62591.1"/>
    </source>
</evidence>
<dbReference type="InterPro" id="IPR001365">
    <property type="entry name" value="A_deaminase_dom"/>
</dbReference>
<evidence type="ECO:0000259" key="7">
    <source>
        <dbReference type="Pfam" id="PF00962"/>
    </source>
</evidence>
<dbReference type="AlphaFoldDB" id="E8N1I6"/>
<dbReference type="EC" id="3.5.4.4" evidence="3"/>
<dbReference type="GO" id="GO:0006154">
    <property type="term" value="P:adenosine catabolic process"/>
    <property type="evidence" value="ECO:0007669"/>
    <property type="project" value="TreeGrafter"/>
</dbReference>
<dbReference type="GO" id="GO:0004000">
    <property type="term" value="F:adenosine deaminase activity"/>
    <property type="evidence" value="ECO:0007669"/>
    <property type="project" value="TreeGrafter"/>
</dbReference>
<dbReference type="InParanoid" id="E8N1I6"/>
<reference evidence="8 9" key="1">
    <citation type="submission" date="2010-12" db="EMBL/GenBank/DDBJ databases">
        <title>Whole genome sequence of Anaerolinea thermophila UNI-1.</title>
        <authorList>
            <person name="Narita-Yamada S."/>
            <person name="Kishi E."/>
            <person name="Watanabe Y."/>
            <person name="Takasaki K."/>
            <person name="Ankai A."/>
            <person name="Oguchi A."/>
            <person name="Fukui S."/>
            <person name="Takahashi M."/>
            <person name="Yashiro I."/>
            <person name="Hosoyama A."/>
            <person name="Sekiguchi Y."/>
            <person name="Hanada S."/>
            <person name="Fujita N."/>
        </authorList>
    </citation>
    <scope>NUCLEOTIDE SEQUENCE [LARGE SCALE GENOMIC DNA]</scope>
    <source>
        <strain evidence="9">DSM 14523 / JCM 11388 / NBRC 100420 / UNI-1</strain>
    </source>
</reference>
<proteinExistence type="inferred from homology"/>
<organism evidence="8 9">
    <name type="scientific">Anaerolinea thermophila (strain DSM 14523 / JCM 11388 / NBRC 100420 / UNI-1)</name>
    <dbReference type="NCBI Taxonomy" id="926569"/>
    <lineage>
        <taxon>Bacteria</taxon>
        <taxon>Bacillati</taxon>
        <taxon>Chloroflexota</taxon>
        <taxon>Anaerolineae</taxon>
        <taxon>Anaerolineales</taxon>
        <taxon>Anaerolineaceae</taxon>
        <taxon>Anaerolinea</taxon>
    </lineage>
</organism>
<keyword evidence="9" id="KW-1185">Reference proteome</keyword>
<sequence length="352" mass="39968">MGWYPRIPTGELSLYRAIPKVDLHRHLEGSLRLETLLDIARQHGLTIPQTHFHSLVQMQQDEPLTFTNFLSKFQTLRMFYRSPEVIRRITREAIADAAAENVRYLELRFTPVALSRLQGFSYDEVMDWVIQSAEEASREYNIKTRLIVSVNRHEPVDLAEQIVEYAIQRRERGIVGFDLAGNEVEFSALPFEGVFREAKKHGLQLTVHAGEWGGAENILEAIEFLGAERIGHGVKVLQTPRVLQAARERGIAFEVCITSNHQTGVVGAVRQHPLPQMVREGLKVTINTDDPGISRITLTDEYRVALEELGMPVAVFKDVVLNAARASFLPPEERQSLVETLEPELNRTLQFL</sequence>
<dbReference type="GO" id="GO:0046872">
    <property type="term" value="F:metal ion binding"/>
    <property type="evidence" value="ECO:0007669"/>
    <property type="project" value="UniProtKB-KW"/>
</dbReference>
<dbReference type="Gene3D" id="3.20.20.140">
    <property type="entry name" value="Metal-dependent hydrolases"/>
    <property type="match status" value="1"/>
</dbReference>
<evidence type="ECO:0000256" key="1">
    <source>
        <dbReference type="ARBA" id="ARBA00001947"/>
    </source>
</evidence>
<dbReference type="GO" id="GO:0046103">
    <property type="term" value="P:inosine biosynthetic process"/>
    <property type="evidence" value="ECO:0007669"/>
    <property type="project" value="TreeGrafter"/>
</dbReference>
<evidence type="ECO:0000256" key="3">
    <source>
        <dbReference type="ARBA" id="ARBA00012784"/>
    </source>
</evidence>
<dbReference type="eggNOG" id="COG1816">
    <property type="taxonomic scope" value="Bacteria"/>
</dbReference>
<keyword evidence="6" id="KW-0862">Zinc</keyword>
<comment type="similarity">
    <text evidence="2">Belongs to the metallo-dependent hydrolases superfamily. Adenosine and AMP deaminases family.</text>
</comment>
<dbReference type="GO" id="GO:0005829">
    <property type="term" value="C:cytosol"/>
    <property type="evidence" value="ECO:0007669"/>
    <property type="project" value="TreeGrafter"/>
</dbReference>
<dbReference type="InterPro" id="IPR006330">
    <property type="entry name" value="Ado/ade_deaminase"/>
</dbReference>
<gene>
    <name evidence="8" type="primary">add</name>
    <name evidence="8" type="ordered locus">ANT_05570</name>
</gene>
<protein>
    <recommendedName>
        <fullName evidence="3">adenosine deaminase</fullName>
        <ecNumber evidence="3">3.5.4.4</ecNumber>
    </recommendedName>
</protein>
<evidence type="ECO:0000256" key="2">
    <source>
        <dbReference type="ARBA" id="ARBA00006676"/>
    </source>
</evidence>
<dbReference type="STRING" id="926569.ANT_05570"/>
<dbReference type="OrthoDB" id="9779574at2"/>
<dbReference type="GO" id="GO:0043103">
    <property type="term" value="P:hypoxanthine salvage"/>
    <property type="evidence" value="ECO:0007669"/>
    <property type="project" value="TreeGrafter"/>
</dbReference>
<dbReference type="Pfam" id="PF00962">
    <property type="entry name" value="A_deaminase"/>
    <property type="match status" value="1"/>
</dbReference>
<dbReference type="NCBIfam" id="TIGR01430">
    <property type="entry name" value="aden_deam"/>
    <property type="match status" value="1"/>
</dbReference>
<evidence type="ECO:0000256" key="5">
    <source>
        <dbReference type="ARBA" id="ARBA00022801"/>
    </source>
</evidence>
<name>E8N1I6_ANATU</name>
<evidence type="ECO:0000256" key="4">
    <source>
        <dbReference type="ARBA" id="ARBA00022723"/>
    </source>
</evidence>
<dbReference type="InterPro" id="IPR032466">
    <property type="entry name" value="Metal_Hydrolase"/>
</dbReference>
<dbReference type="HOGENOM" id="CLU_039228_0_0_0"/>
<feature type="domain" description="Adenosine deaminase" evidence="7">
    <location>
        <begin position="19"/>
        <end position="341"/>
    </location>
</feature>
<comment type="cofactor">
    <cofactor evidence="1">
        <name>Zn(2+)</name>
        <dbReference type="ChEBI" id="CHEBI:29105"/>
    </cofactor>
</comment>
<dbReference type="RefSeq" id="WP_013558987.1">
    <property type="nucleotide sequence ID" value="NC_014960.1"/>
</dbReference>
<evidence type="ECO:0000256" key="6">
    <source>
        <dbReference type="ARBA" id="ARBA00022833"/>
    </source>
</evidence>
<dbReference type="Proteomes" id="UP000008922">
    <property type="component" value="Chromosome"/>
</dbReference>
<keyword evidence="4" id="KW-0479">Metal-binding</keyword>
<dbReference type="KEGG" id="atm:ANT_05570"/>
<evidence type="ECO:0000313" key="9">
    <source>
        <dbReference type="Proteomes" id="UP000008922"/>
    </source>
</evidence>
<dbReference type="EMBL" id="AP012029">
    <property type="protein sequence ID" value="BAJ62591.1"/>
    <property type="molecule type" value="Genomic_DNA"/>
</dbReference>
<keyword evidence="5 8" id="KW-0378">Hydrolase</keyword>